<evidence type="ECO:0008006" key="3">
    <source>
        <dbReference type="Google" id="ProtNLM"/>
    </source>
</evidence>
<dbReference type="EMBL" id="LUEZ02000124">
    <property type="protein sequence ID" value="RDB16504.1"/>
    <property type="molecule type" value="Genomic_DNA"/>
</dbReference>
<evidence type="ECO:0000313" key="2">
    <source>
        <dbReference type="Proteomes" id="UP000076154"/>
    </source>
</evidence>
<dbReference type="Proteomes" id="UP000076154">
    <property type="component" value="Unassembled WGS sequence"/>
</dbReference>
<name>A0A369JAM6_HYPMA</name>
<gene>
    <name evidence="1" type="ORF">Hypma_002950</name>
</gene>
<reference evidence="1" key="1">
    <citation type="submission" date="2018-04" db="EMBL/GenBank/DDBJ databases">
        <title>Whole genome sequencing of Hypsizygus marmoreus.</title>
        <authorList>
            <person name="Choi I.-G."/>
            <person name="Min B."/>
            <person name="Kim J.-G."/>
            <person name="Kim S."/>
            <person name="Oh Y.-L."/>
            <person name="Kong W.-S."/>
            <person name="Park H."/>
            <person name="Jeong J."/>
            <person name="Song E.-S."/>
        </authorList>
    </citation>
    <scope>NUCLEOTIDE SEQUENCE [LARGE SCALE GENOMIC DNA]</scope>
    <source>
        <strain evidence="1">51987-8</strain>
    </source>
</reference>
<dbReference type="AlphaFoldDB" id="A0A369JAM6"/>
<organism evidence="1 2">
    <name type="scientific">Hypsizygus marmoreus</name>
    <name type="common">White beech mushroom</name>
    <name type="synonym">Agaricus marmoreus</name>
    <dbReference type="NCBI Taxonomy" id="39966"/>
    <lineage>
        <taxon>Eukaryota</taxon>
        <taxon>Fungi</taxon>
        <taxon>Dikarya</taxon>
        <taxon>Basidiomycota</taxon>
        <taxon>Agaricomycotina</taxon>
        <taxon>Agaricomycetes</taxon>
        <taxon>Agaricomycetidae</taxon>
        <taxon>Agaricales</taxon>
        <taxon>Tricholomatineae</taxon>
        <taxon>Lyophyllaceae</taxon>
        <taxon>Hypsizygus</taxon>
    </lineage>
</organism>
<keyword evidence="2" id="KW-1185">Reference proteome</keyword>
<proteinExistence type="predicted"/>
<dbReference type="InParanoid" id="A0A369JAM6"/>
<sequence length="439" mass="50770">MDEPRALPQEILDRVLDNILSTSSLINCALASRSLLFRSQLHLFSQITIDHPGRCQQLYIIFTENHRLSAYIRKLTLSFRSHRWLDHLNCLTMQATVPPILDMLTSLRSFVFILDMHLEWQDLNQQVSDALFRLFARPSLLSIHLAGIYWLPATFFDVSGTLDRLTLDDVIFQPTSDFDPDFQAGLSFKCLEIIPCSDMAWDPYDVLTSIATRPSSCLSLITDFRISPFECDFEVMLAIFKAAMRSLTTIQLNHRYEPNFDQTHFEVIIRKLGVPQVNLAEFSNLRSLSLVFSVTYRSSDDLQDIISSLCRDLLNFLTTNADAVKCIENLTIVLEHALFIGTTDYSNVPVLLSETRLWRHLDEVVCILHPFSKILVNFVLSVPISTHRQLDDIRKVWRDLMRPQFPILEERGALTLEVERLFLGLPEDERKQDERFLDW</sequence>
<protein>
    <recommendedName>
        <fullName evidence="3">F-box domain-containing protein</fullName>
    </recommendedName>
</protein>
<dbReference type="OrthoDB" id="3048163at2759"/>
<evidence type="ECO:0000313" key="1">
    <source>
        <dbReference type="EMBL" id="RDB16504.1"/>
    </source>
</evidence>
<comment type="caution">
    <text evidence="1">The sequence shown here is derived from an EMBL/GenBank/DDBJ whole genome shotgun (WGS) entry which is preliminary data.</text>
</comment>
<accession>A0A369JAM6</accession>